<evidence type="ECO:0008006" key="3">
    <source>
        <dbReference type="Google" id="ProtNLM"/>
    </source>
</evidence>
<protein>
    <recommendedName>
        <fullName evidence="3">FXSXX-COOH protein</fullName>
    </recommendedName>
</protein>
<dbReference type="RefSeq" id="WP_067896625.1">
    <property type="nucleotide sequence ID" value="NZ_VSFG01000003.1"/>
</dbReference>
<dbReference type="AlphaFoldDB" id="A0A5D0NLA6"/>
<comment type="caution">
    <text evidence="1">The sequence shown here is derived from an EMBL/GenBank/DDBJ whole genome shotgun (WGS) entry which is preliminary data.</text>
</comment>
<name>A0A5D0NLA6_9ACTN</name>
<evidence type="ECO:0000313" key="1">
    <source>
        <dbReference type="EMBL" id="TYB45280.1"/>
    </source>
</evidence>
<keyword evidence="2" id="KW-1185">Reference proteome</keyword>
<gene>
    <name evidence="1" type="ORF">FXF69_17650</name>
</gene>
<proteinExistence type="predicted"/>
<evidence type="ECO:0000313" key="2">
    <source>
        <dbReference type="Proteomes" id="UP000323380"/>
    </source>
</evidence>
<dbReference type="EMBL" id="VSFG01000003">
    <property type="protein sequence ID" value="TYB45280.1"/>
    <property type="molecule type" value="Genomic_DNA"/>
</dbReference>
<dbReference type="Proteomes" id="UP000323380">
    <property type="component" value="Unassembled WGS sequence"/>
</dbReference>
<organism evidence="1 2">
    <name type="scientific">Actinomadura chibensis</name>
    <dbReference type="NCBI Taxonomy" id="392828"/>
    <lineage>
        <taxon>Bacteria</taxon>
        <taxon>Bacillati</taxon>
        <taxon>Actinomycetota</taxon>
        <taxon>Actinomycetes</taxon>
        <taxon>Streptosporangiales</taxon>
        <taxon>Thermomonosporaceae</taxon>
        <taxon>Actinomadura</taxon>
    </lineage>
</organism>
<accession>A0A5D0NLA6</accession>
<sequence length="62" mass="6492">MQQQETTFQGALIDVSGLSLRQLGDEIGGSVFEQTLREILAAPGESAVCGFDSVAAPPPSDR</sequence>
<reference evidence="1 2" key="1">
    <citation type="submission" date="2019-08" db="EMBL/GenBank/DDBJ databases">
        <title>Actinomadura sp. nov. CYP1-5 isolated from mountain soil.</title>
        <authorList>
            <person name="Songsumanus A."/>
            <person name="Kuncharoen N."/>
            <person name="Kudo T."/>
            <person name="Yuki M."/>
            <person name="Igarashi Y."/>
            <person name="Tanasupawat S."/>
        </authorList>
    </citation>
    <scope>NUCLEOTIDE SEQUENCE [LARGE SCALE GENOMIC DNA]</scope>
    <source>
        <strain evidence="1 2">JCM 14158</strain>
    </source>
</reference>